<gene>
    <name evidence="1" type="ORF">OI18_11290</name>
</gene>
<evidence type="ECO:0000313" key="1">
    <source>
        <dbReference type="EMBL" id="KIC94660.1"/>
    </source>
</evidence>
<dbReference type="Proteomes" id="UP000031408">
    <property type="component" value="Unassembled WGS sequence"/>
</dbReference>
<dbReference type="STRING" id="1349421.OI18_11290"/>
<proteinExistence type="predicted"/>
<sequence>MKMKYLIACCFLVTTVLDSTSVFSQEQKKKIYHDSREFAPMAASEGRKKEAISQLSDFPLPRLRHDDKVLPNFPWFNIKYLHRSYQEGSGKGAPMNADAARKLMEELTVNWNYYIEVPCLRTDSLTAERIYNDPNSIEYAMIKYANEHPEIPTSTITFHLQNNGQHLGYIRRNFIKSQDLDNKYYLCDATGKPIVYKGKKWLSPLMPLDIVEKDAAVTRMYLRQLLKHLKRPLNFINENGEVYGHMRPEELLKSDHKVAADMAKKNVNNSVYNGLFQNRLDSCYKAQILSEPGLKNTLFSYYNVSSVQSGYWPDYFARKNTNSKIDNRYYSTPSFYVTSATSWSTGRGPSNGYGQIADGREREISAGVKTFSPFVSAGWGKEVNNLRPAQWLALLKAMTVLGADFFYTGYFNVTDKQGWANGKGPNDPWEYTYQIAMPVYAQAIGQQFQKFVSEGELLKTNNLKRMSMYRMITKDPNHLVLVRKLGTKYLIYGSVQPDTKGSDQYPVVATTKIEIEGRHIHFNIRRQGSVYILDITRPDAPVMTQLDGWHEDSHPSYWSKNSICESENGLEFQNCTVITEGKAVKGLDFTDFLTFIHLGNNGSFAIEYPGRKSNRGTANIRVRNTGNLKSSVILQGPNGDRISKAVSEKNWTTIGLSREEVERLRLKQGSKLIIGSVGNGVDIDWIQF</sequence>
<organism evidence="1 2">
    <name type="scientific">Flavihumibacter solisilvae</name>
    <dbReference type="NCBI Taxonomy" id="1349421"/>
    <lineage>
        <taxon>Bacteria</taxon>
        <taxon>Pseudomonadati</taxon>
        <taxon>Bacteroidota</taxon>
        <taxon>Chitinophagia</taxon>
        <taxon>Chitinophagales</taxon>
        <taxon>Chitinophagaceae</taxon>
        <taxon>Flavihumibacter</taxon>
    </lineage>
</organism>
<protein>
    <submittedName>
        <fullName evidence="1">Uncharacterized protein</fullName>
    </submittedName>
</protein>
<evidence type="ECO:0000313" key="2">
    <source>
        <dbReference type="Proteomes" id="UP000031408"/>
    </source>
</evidence>
<keyword evidence="2" id="KW-1185">Reference proteome</keyword>
<name>A0A0C1IKF6_9BACT</name>
<dbReference type="AlphaFoldDB" id="A0A0C1IKF6"/>
<accession>A0A0C1IKF6</accession>
<dbReference type="EMBL" id="JSVC01000011">
    <property type="protein sequence ID" value="KIC94660.1"/>
    <property type="molecule type" value="Genomic_DNA"/>
</dbReference>
<comment type="caution">
    <text evidence="1">The sequence shown here is derived from an EMBL/GenBank/DDBJ whole genome shotgun (WGS) entry which is preliminary data.</text>
</comment>
<reference evidence="1 2" key="1">
    <citation type="submission" date="2014-11" db="EMBL/GenBank/DDBJ databases">
        <title>Genome sequence of Flavihumibacter solisilvae 3-3.</title>
        <authorList>
            <person name="Zhou G."/>
            <person name="Li M."/>
            <person name="Wang G."/>
        </authorList>
    </citation>
    <scope>NUCLEOTIDE SEQUENCE [LARGE SCALE GENOMIC DNA]</scope>
    <source>
        <strain evidence="1 2">3-3</strain>
    </source>
</reference>